<proteinExistence type="inferred from homology"/>
<evidence type="ECO:0000256" key="4">
    <source>
        <dbReference type="ARBA" id="ARBA00022692"/>
    </source>
</evidence>
<evidence type="ECO:0000256" key="5">
    <source>
        <dbReference type="ARBA" id="ARBA00022833"/>
    </source>
</evidence>
<dbReference type="Pfam" id="PF02535">
    <property type="entry name" value="Zip"/>
    <property type="match status" value="1"/>
</dbReference>
<dbReference type="InterPro" id="IPR003689">
    <property type="entry name" value="ZIP"/>
</dbReference>
<keyword evidence="6 8" id="KW-1133">Transmembrane helix</keyword>
<keyword evidence="3" id="KW-1003">Cell membrane</keyword>
<feature type="transmembrane region" description="Helical" evidence="8">
    <location>
        <begin position="321"/>
        <end position="339"/>
    </location>
</feature>
<comment type="subcellular location">
    <subcellularLocation>
        <location evidence="1">Cell membrane</location>
        <topology evidence="1">Multi-pass membrane protein</topology>
    </subcellularLocation>
</comment>
<dbReference type="PANTHER" id="PTHR11040:SF211">
    <property type="entry name" value="ZINC TRANSPORTER ZIP11"/>
    <property type="match status" value="1"/>
</dbReference>
<feature type="transmembrane region" description="Helical" evidence="8">
    <location>
        <begin position="30"/>
        <end position="51"/>
    </location>
</feature>
<evidence type="ECO:0000256" key="8">
    <source>
        <dbReference type="SAM" id="Phobius"/>
    </source>
</evidence>
<evidence type="ECO:0000256" key="7">
    <source>
        <dbReference type="ARBA" id="ARBA00023136"/>
    </source>
</evidence>
<protein>
    <submittedName>
        <fullName evidence="9">ZIP family metal transporter</fullName>
    </submittedName>
</protein>
<dbReference type="Proteomes" id="UP001596495">
    <property type="component" value="Unassembled WGS sequence"/>
</dbReference>
<evidence type="ECO:0000256" key="2">
    <source>
        <dbReference type="ARBA" id="ARBA00006939"/>
    </source>
</evidence>
<keyword evidence="7 8" id="KW-0472">Membrane</keyword>
<keyword evidence="10" id="KW-1185">Reference proteome</keyword>
<evidence type="ECO:0000313" key="10">
    <source>
        <dbReference type="Proteomes" id="UP001596495"/>
    </source>
</evidence>
<dbReference type="EMBL" id="JBHTBX010000003">
    <property type="protein sequence ID" value="MFC7434110.1"/>
    <property type="molecule type" value="Genomic_DNA"/>
</dbReference>
<dbReference type="PANTHER" id="PTHR11040">
    <property type="entry name" value="ZINC/IRON TRANSPORTER"/>
    <property type="match status" value="1"/>
</dbReference>
<evidence type="ECO:0000313" key="9">
    <source>
        <dbReference type="EMBL" id="MFC7434110.1"/>
    </source>
</evidence>
<accession>A0ABW2R7P7</accession>
<organism evidence="9 10">
    <name type="scientific">Hydrogenophaga bisanensis</name>
    <dbReference type="NCBI Taxonomy" id="439611"/>
    <lineage>
        <taxon>Bacteria</taxon>
        <taxon>Pseudomonadati</taxon>
        <taxon>Pseudomonadota</taxon>
        <taxon>Betaproteobacteria</taxon>
        <taxon>Burkholderiales</taxon>
        <taxon>Comamonadaceae</taxon>
        <taxon>Hydrogenophaga</taxon>
    </lineage>
</organism>
<keyword evidence="5" id="KW-0862">Zinc</keyword>
<evidence type="ECO:0000256" key="6">
    <source>
        <dbReference type="ARBA" id="ARBA00022989"/>
    </source>
</evidence>
<keyword evidence="4 8" id="KW-0812">Transmembrane</keyword>
<feature type="transmembrane region" description="Helical" evidence="8">
    <location>
        <begin position="291"/>
        <end position="309"/>
    </location>
</feature>
<evidence type="ECO:0000256" key="1">
    <source>
        <dbReference type="ARBA" id="ARBA00004651"/>
    </source>
</evidence>
<dbReference type="RefSeq" id="WP_382255017.1">
    <property type="nucleotide sequence ID" value="NZ_JBHTBX010000003.1"/>
</dbReference>
<feature type="transmembrane region" description="Helical" evidence="8">
    <location>
        <begin position="102"/>
        <end position="123"/>
    </location>
</feature>
<feature type="transmembrane region" description="Helical" evidence="8">
    <location>
        <begin position="135"/>
        <end position="156"/>
    </location>
</feature>
<comment type="caution">
    <text evidence="9">The sequence shown here is derived from an EMBL/GenBank/DDBJ whole genome shotgun (WGS) entry which is preliminary data.</text>
</comment>
<evidence type="ECO:0000256" key="3">
    <source>
        <dbReference type="ARBA" id="ARBA00022475"/>
    </source>
</evidence>
<comment type="similarity">
    <text evidence="2">Belongs to the ZIP transporter (TC 2.A.5) family.</text>
</comment>
<feature type="transmembrane region" description="Helical" evidence="8">
    <location>
        <begin position="71"/>
        <end position="90"/>
    </location>
</feature>
<feature type="transmembrane region" description="Helical" evidence="8">
    <location>
        <begin position="264"/>
        <end position="285"/>
    </location>
</feature>
<reference evidence="10" key="1">
    <citation type="journal article" date="2019" name="Int. J. Syst. Evol. Microbiol.">
        <title>The Global Catalogue of Microorganisms (GCM) 10K type strain sequencing project: providing services to taxonomists for standard genome sequencing and annotation.</title>
        <authorList>
            <consortium name="The Broad Institute Genomics Platform"/>
            <consortium name="The Broad Institute Genome Sequencing Center for Infectious Disease"/>
            <person name="Wu L."/>
            <person name="Ma J."/>
        </authorList>
    </citation>
    <scope>NUCLEOTIDE SEQUENCE [LARGE SCALE GENOMIC DNA]</scope>
    <source>
        <strain evidence="10">CCUG 54518</strain>
    </source>
</reference>
<name>A0ABW2R7P7_9BURK</name>
<sequence length="343" mass="35055">MATLIRQIQPVWYQVQRMELPVPAHALRQALLALGVGLLVMAGLAAATTLWGPTRAWWDGLAHGSAMAAGVQAALLAAMATAVGALPVFLVQRVSKRQESALMAFAAGVMLAAALFALLMPSLEAGRALLGPASLAGLGAAGLTAVGLFLGMLLMMGMDRLLPHEHAVLPPSAPGHAHQWTAAGDGQVASAQRAWLMVLALLIHNIPEGLAVGAAYSGAALGIEGTDDVRAGASVALAIGLQNMPEGLLVAMAVRSLGRPVWQAWAAAVLSGLAEPLGAILGLSLLGSLPALYPVGLALAAGAMIFVVSHEIIPETHRNGFEGLASVTLMGGFIFMLLLDSAL</sequence>
<gene>
    <name evidence="9" type="ORF">ACFQNJ_06250</name>
</gene>